<gene>
    <name evidence="7" type="ORF">AJ80_00792</name>
</gene>
<feature type="transmembrane region" description="Helical" evidence="6">
    <location>
        <begin position="223"/>
        <end position="242"/>
    </location>
</feature>
<evidence type="ECO:0000256" key="6">
    <source>
        <dbReference type="SAM" id="Phobius"/>
    </source>
</evidence>
<dbReference type="EMBL" id="PDNA01000006">
    <property type="protein sequence ID" value="PGH27551.1"/>
    <property type="molecule type" value="Genomic_DNA"/>
</dbReference>
<dbReference type="Pfam" id="PF07690">
    <property type="entry name" value="MFS_1"/>
    <property type="match status" value="1"/>
</dbReference>
<keyword evidence="8" id="KW-1185">Reference proteome</keyword>
<organism evidence="7 8">
    <name type="scientific">Polytolypa hystricis (strain UAMH7299)</name>
    <dbReference type="NCBI Taxonomy" id="1447883"/>
    <lineage>
        <taxon>Eukaryota</taxon>
        <taxon>Fungi</taxon>
        <taxon>Dikarya</taxon>
        <taxon>Ascomycota</taxon>
        <taxon>Pezizomycotina</taxon>
        <taxon>Eurotiomycetes</taxon>
        <taxon>Eurotiomycetidae</taxon>
        <taxon>Onygenales</taxon>
        <taxon>Onygenales incertae sedis</taxon>
        <taxon>Polytolypa</taxon>
    </lineage>
</organism>
<keyword evidence="4 6" id="KW-0472">Membrane</keyword>
<evidence type="ECO:0000256" key="5">
    <source>
        <dbReference type="SAM" id="MobiDB-lite"/>
    </source>
</evidence>
<dbReference type="GO" id="GO:0022857">
    <property type="term" value="F:transmembrane transporter activity"/>
    <property type="evidence" value="ECO:0007669"/>
    <property type="project" value="InterPro"/>
</dbReference>
<feature type="transmembrane region" description="Helical" evidence="6">
    <location>
        <begin position="193"/>
        <end position="211"/>
    </location>
</feature>
<name>A0A2B7Z2H9_POLH7</name>
<comment type="caution">
    <text evidence="7">The sequence shown here is derived from an EMBL/GenBank/DDBJ whole genome shotgun (WGS) entry which is preliminary data.</text>
</comment>
<feature type="transmembrane region" description="Helical" evidence="6">
    <location>
        <begin position="404"/>
        <end position="425"/>
    </location>
</feature>
<comment type="subcellular location">
    <subcellularLocation>
        <location evidence="1">Membrane</location>
        <topology evidence="1">Multi-pass membrane protein</topology>
    </subcellularLocation>
</comment>
<dbReference type="Proteomes" id="UP000224634">
    <property type="component" value="Unassembled WGS sequence"/>
</dbReference>
<evidence type="ECO:0000256" key="1">
    <source>
        <dbReference type="ARBA" id="ARBA00004141"/>
    </source>
</evidence>
<sequence>MGSVLEMRDGFGKERSNIAEDERSGSKQEQSFTEHLNRPEGPATGLDIQASDDPADPLNWSWGKKHRVLVPLISSALLCDWGLSWGFTMFEAQAKDWKMSVHGVSGSAGGAVCMQGAGGVLTVPLVQRYGRLPVLFWSQFLSCVFVIGGTFSPSFASFTVCRTLQGLVCVPPQVIGLSVINDMFFFHERARKINIWAFCFLMGPFIGPFFSGLLMEKINWRQAFGILAGLYAFSCGLVAVFGEETLFDRNIRQGPLTSGGVWGRIELLTGIAGVRATGRPTLWTVSKHLAAIAILPQLLGPGCTTPHVMWSVGLTVTITQYMKPAPYHFSSTAIAFLYLSPLIGGILGEAYGHFFNDWLQNRYMRKHNGTHEPENRLWGTWFPTILGSAALIVFGQVLQSHLHWVGIALSWAAYSFSGLAQTVAVSGHILDSFPHHAALASSWINFWRTFAAFSVVYFQARWVKHSGPSVVFNVESAICAAAFTGVIVTQKWGRRWRTRFPAPEPEN</sequence>
<feature type="transmembrane region" description="Helical" evidence="6">
    <location>
        <begin position="377"/>
        <end position="398"/>
    </location>
</feature>
<accession>A0A2B7Z2H9</accession>
<dbReference type="SUPFAM" id="SSF103473">
    <property type="entry name" value="MFS general substrate transporter"/>
    <property type="match status" value="1"/>
</dbReference>
<evidence type="ECO:0000256" key="4">
    <source>
        <dbReference type="ARBA" id="ARBA00023136"/>
    </source>
</evidence>
<evidence type="ECO:0000256" key="3">
    <source>
        <dbReference type="ARBA" id="ARBA00022989"/>
    </source>
</evidence>
<feature type="transmembrane region" description="Helical" evidence="6">
    <location>
        <begin position="437"/>
        <end position="458"/>
    </location>
</feature>
<keyword evidence="2 6" id="KW-0812">Transmembrane</keyword>
<evidence type="ECO:0000256" key="2">
    <source>
        <dbReference type="ARBA" id="ARBA00022692"/>
    </source>
</evidence>
<evidence type="ECO:0000313" key="8">
    <source>
        <dbReference type="Proteomes" id="UP000224634"/>
    </source>
</evidence>
<feature type="transmembrane region" description="Helical" evidence="6">
    <location>
        <begin position="289"/>
        <end position="313"/>
    </location>
</feature>
<feature type="region of interest" description="Disordered" evidence="5">
    <location>
        <begin position="1"/>
        <end position="50"/>
    </location>
</feature>
<dbReference type="PANTHER" id="PTHR23502:SF159">
    <property type="entry name" value="TRANSPORTER, PUTATIVE (AFU_ORTHOLOGUE AFUA_4G14230)-RELATED"/>
    <property type="match status" value="1"/>
</dbReference>
<feature type="transmembrane region" description="Helical" evidence="6">
    <location>
        <begin position="470"/>
        <end position="489"/>
    </location>
</feature>
<dbReference type="InterPro" id="IPR011701">
    <property type="entry name" value="MFS"/>
</dbReference>
<feature type="transmembrane region" description="Helical" evidence="6">
    <location>
        <begin position="333"/>
        <end position="356"/>
    </location>
</feature>
<dbReference type="PANTHER" id="PTHR23502">
    <property type="entry name" value="MAJOR FACILITATOR SUPERFAMILY"/>
    <property type="match status" value="1"/>
</dbReference>
<protein>
    <recommendedName>
        <fullName evidence="9">Major facilitator superfamily (MFS) profile domain-containing protein</fullName>
    </recommendedName>
</protein>
<reference evidence="7 8" key="1">
    <citation type="submission" date="2017-10" db="EMBL/GenBank/DDBJ databases">
        <title>Comparative genomics in systemic dimorphic fungi from Ajellomycetaceae.</title>
        <authorList>
            <person name="Munoz J.F."/>
            <person name="Mcewen J.G."/>
            <person name="Clay O.K."/>
            <person name="Cuomo C.A."/>
        </authorList>
    </citation>
    <scope>NUCLEOTIDE SEQUENCE [LARGE SCALE GENOMIC DNA]</scope>
    <source>
        <strain evidence="7 8">UAMH7299</strain>
    </source>
</reference>
<dbReference type="GO" id="GO:0005886">
    <property type="term" value="C:plasma membrane"/>
    <property type="evidence" value="ECO:0007669"/>
    <property type="project" value="TreeGrafter"/>
</dbReference>
<feature type="compositionally biased region" description="Basic and acidic residues" evidence="5">
    <location>
        <begin position="1"/>
        <end position="26"/>
    </location>
</feature>
<dbReference type="AlphaFoldDB" id="A0A2B7Z2H9"/>
<proteinExistence type="predicted"/>
<dbReference type="OrthoDB" id="2533084at2759"/>
<feature type="transmembrane region" description="Helical" evidence="6">
    <location>
        <begin position="107"/>
        <end position="127"/>
    </location>
</feature>
<dbReference type="InterPro" id="IPR036259">
    <property type="entry name" value="MFS_trans_sf"/>
</dbReference>
<dbReference type="STRING" id="1447883.A0A2B7Z2H9"/>
<evidence type="ECO:0008006" key="9">
    <source>
        <dbReference type="Google" id="ProtNLM"/>
    </source>
</evidence>
<evidence type="ECO:0000313" key="7">
    <source>
        <dbReference type="EMBL" id="PGH27551.1"/>
    </source>
</evidence>
<keyword evidence="3 6" id="KW-1133">Transmembrane helix</keyword>
<dbReference type="Gene3D" id="1.20.1250.20">
    <property type="entry name" value="MFS general substrate transporter like domains"/>
    <property type="match status" value="1"/>
</dbReference>
<feature type="transmembrane region" description="Helical" evidence="6">
    <location>
        <begin position="134"/>
        <end position="152"/>
    </location>
</feature>